<sequence length="291" mass="32575">MKKISIHTYIIVLAAFVTGFTSCNKNDVPVAAGKSASGKIFRYDLVKNDYDVLPVTTFSLSYQDDLPVNVFEKNTQALFSYSLSYDAAKQLVKAQANNSGTQNIIYDPATKKPKQINYTTLTDTGKVVFTYQSGTGKLISVLDSLKQPLKLPVKYQYLFTYDAAGNNVIQITKNQFDLQNRPTLRQNSYYKFDNNPNPFNNFPTLQSSIKLPGEFAALVNKNNVTEGKMVGVIYSPGGPGSGSEPILTPVDIYQSVWKYEYNDKGLPVKSIETFDNIQFSYKGSRTFTYDY</sequence>
<reference evidence="2" key="1">
    <citation type="journal article" date="2019" name="Int. J. Syst. Evol. Microbiol.">
        <title>The Global Catalogue of Microorganisms (GCM) 10K type strain sequencing project: providing services to taxonomists for standard genome sequencing and annotation.</title>
        <authorList>
            <consortium name="The Broad Institute Genomics Platform"/>
            <consortium name="The Broad Institute Genome Sequencing Center for Infectious Disease"/>
            <person name="Wu L."/>
            <person name="Ma J."/>
        </authorList>
    </citation>
    <scope>NUCLEOTIDE SEQUENCE [LARGE SCALE GENOMIC DNA]</scope>
    <source>
        <strain evidence="2">JCM 17705</strain>
    </source>
</reference>
<evidence type="ECO:0008006" key="3">
    <source>
        <dbReference type="Google" id="ProtNLM"/>
    </source>
</evidence>
<name>A0ABP8FXA0_9SPHI</name>
<dbReference type="Gene3D" id="2.180.10.10">
    <property type="entry name" value="RHS repeat-associated core"/>
    <property type="match status" value="1"/>
</dbReference>
<dbReference type="PROSITE" id="PS51257">
    <property type="entry name" value="PROKAR_LIPOPROTEIN"/>
    <property type="match status" value="1"/>
</dbReference>
<dbReference type="RefSeq" id="WP_345209755.1">
    <property type="nucleotide sequence ID" value="NZ_BAABFT010000002.1"/>
</dbReference>
<proteinExistence type="predicted"/>
<accession>A0ABP8FXA0</accession>
<protein>
    <recommendedName>
        <fullName evidence="3">YD repeat-containing protein</fullName>
    </recommendedName>
</protein>
<keyword evidence="2" id="KW-1185">Reference proteome</keyword>
<gene>
    <name evidence="1" type="ORF">GCM10023149_08470</name>
</gene>
<evidence type="ECO:0000313" key="1">
    <source>
        <dbReference type="EMBL" id="GAA4312925.1"/>
    </source>
</evidence>
<dbReference type="EMBL" id="BAABFT010000002">
    <property type="protein sequence ID" value="GAA4312925.1"/>
    <property type="molecule type" value="Genomic_DNA"/>
</dbReference>
<evidence type="ECO:0000313" key="2">
    <source>
        <dbReference type="Proteomes" id="UP001500582"/>
    </source>
</evidence>
<organism evidence="1 2">
    <name type="scientific">Mucilaginibacter gynuensis</name>
    <dbReference type="NCBI Taxonomy" id="1302236"/>
    <lineage>
        <taxon>Bacteria</taxon>
        <taxon>Pseudomonadati</taxon>
        <taxon>Bacteroidota</taxon>
        <taxon>Sphingobacteriia</taxon>
        <taxon>Sphingobacteriales</taxon>
        <taxon>Sphingobacteriaceae</taxon>
        <taxon>Mucilaginibacter</taxon>
    </lineage>
</organism>
<dbReference type="Proteomes" id="UP001500582">
    <property type="component" value="Unassembled WGS sequence"/>
</dbReference>
<comment type="caution">
    <text evidence="1">The sequence shown here is derived from an EMBL/GenBank/DDBJ whole genome shotgun (WGS) entry which is preliminary data.</text>
</comment>